<feature type="region of interest" description="Disordered" evidence="5">
    <location>
        <begin position="98"/>
        <end position="119"/>
    </location>
</feature>
<dbReference type="PROSITE" id="PS50056">
    <property type="entry name" value="TYR_PHOSPHATASE_2"/>
    <property type="match status" value="1"/>
</dbReference>
<evidence type="ECO:0000256" key="3">
    <source>
        <dbReference type="ARBA" id="ARBA00022801"/>
    </source>
</evidence>
<dbReference type="PANTHER" id="PTHR10159">
    <property type="entry name" value="DUAL SPECIFICITY PROTEIN PHOSPHATASE"/>
    <property type="match status" value="1"/>
</dbReference>
<evidence type="ECO:0000259" key="6">
    <source>
        <dbReference type="PROSITE" id="PS50054"/>
    </source>
</evidence>
<feature type="region of interest" description="Disordered" evidence="5">
    <location>
        <begin position="418"/>
        <end position="437"/>
    </location>
</feature>
<dbReference type="Gene3D" id="3.90.190.10">
    <property type="entry name" value="Protein tyrosine phosphatase superfamily"/>
    <property type="match status" value="1"/>
</dbReference>
<dbReference type="InterPro" id="IPR000340">
    <property type="entry name" value="Dual-sp_phosphatase_cat-dom"/>
</dbReference>
<dbReference type="InterPro" id="IPR020422">
    <property type="entry name" value="TYR_PHOSPHATASE_DUAL_dom"/>
</dbReference>
<feature type="domain" description="Tyrosine-protein phosphatase" evidence="6">
    <location>
        <begin position="437"/>
        <end position="592"/>
    </location>
</feature>
<protein>
    <recommendedName>
        <fullName evidence="2">protein-tyrosine-phosphatase</fullName>
        <ecNumber evidence="2">3.1.3.48</ecNumber>
    </recommendedName>
</protein>
<keyword evidence="9" id="KW-1185">Reference proteome</keyword>
<organism evidence="8 9">
    <name type="scientific">Mycena chlorophos</name>
    <name type="common">Agaric fungus</name>
    <name type="synonym">Agaricus chlorophos</name>
    <dbReference type="NCBI Taxonomy" id="658473"/>
    <lineage>
        <taxon>Eukaryota</taxon>
        <taxon>Fungi</taxon>
        <taxon>Dikarya</taxon>
        <taxon>Basidiomycota</taxon>
        <taxon>Agaricomycotina</taxon>
        <taxon>Agaricomycetes</taxon>
        <taxon>Agaricomycetidae</taxon>
        <taxon>Agaricales</taxon>
        <taxon>Marasmiineae</taxon>
        <taxon>Mycenaceae</taxon>
        <taxon>Mycena</taxon>
    </lineage>
</organism>
<gene>
    <name evidence="8" type="ORF">MCHLO_05643</name>
</gene>
<dbReference type="InterPro" id="IPR000387">
    <property type="entry name" value="Tyr_Pase_dom"/>
</dbReference>
<evidence type="ECO:0000313" key="9">
    <source>
        <dbReference type="Proteomes" id="UP000815677"/>
    </source>
</evidence>
<accession>A0ABQ0LEE8</accession>
<dbReference type="InterPro" id="IPR016130">
    <property type="entry name" value="Tyr_Pase_AS"/>
</dbReference>
<comment type="similarity">
    <text evidence="1">Belongs to the protein-tyrosine phosphatase family. Non-receptor class dual specificity subfamily.</text>
</comment>
<evidence type="ECO:0000256" key="2">
    <source>
        <dbReference type="ARBA" id="ARBA00013064"/>
    </source>
</evidence>
<keyword evidence="4" id="KW-0904">Protein phosphatase</keyword>
<evidence type="ECO:0000259" key="7">
    <source>
        <dbReference type="PROSITE" id="PS50056"/>
    </source>
</evidence>
<dbReference type="Proteomes" id="UP000815677">
    <property type="component" value="Unassembled WGS sequence"/>
</dbReference>
<dbReference type="PANTHER" id="PTHR10159:SF519">
    <property type="entry name" value="DUAL SPECIFICITY PROTEIN PHOSPHATASE MPK3"/>
    <property type="match status" value="1"/>
</dbReference>
<sequence>MHSGLQMLQKARKKAAWMVVQNGGVVDGTGSPKLLVSCFHDRSFGVIGVPRTPCALTSAPFAASRMSSSSGKPCLGPYRQASSPLSHLVYSLFSTRSNSDAASSGRWAPAAPSSPTLHDSKHISSALPLSGLAELHDKAQALIAPEACALKAVSTTKSGLQLVPATTRRSSVCCQLARDDLHAFSTQCCPPSASTRQHHQRLKTSLFVSRAVRRSPWAIPNVHREVDDMSTSVVAVVSTFCKALESSSLMAGTACMRCLKGGRLSWRGGPADGQLDVPPRSIPPRLDRIRASAMKTLASCQPIAEMSSLAGWSRHPECALGTCLCSPSSLRERSSGWARGLRDAAPAAWKKPQFQPCPATDGSRRRGAIGYSLSTSATGSLVDDDQLADANASVRPYSAPALHAWRKVRRCPSTTAEAMNHDAQHASSLRPPRPTSLPLGQEDGALYLGSMAAALDLGPLQDHFIRHLVQVLEPPQPVPSLSGDPRELEWELKYLRIEIDDDPGPEAAQKLAENLTPACDYIGNALGRRESVLVHCHQGVSRSAAVVIAFLVRDRGMSYAEALEFVKERRFCVKPNQGFVEVLREWEKTCLSLRE</sequence>
<proteinExistence type="inferred from homology"/>
<dbReference type="PROSITE" id="PS00383">
    <property type="entry name" value="TYR_PHOSPHATASE_1"/>
    <property type="match status" value="1"/>
</dbReference>
<name>A0ABQ0LEE8_MYCCL</name>
<evidence type="ECO:0000256" key="4">
    <source>
        <dbReference type="ARBA" id="ARBA00022912"/>
    </source>
</evidence>
<dbReference type="EC" id="3.1.3.48" evidence="2"/>
<feature type="domain" description="Tyrosine specific protein phosphatases" evidence="7">
    <location>
        <begin position="527"/>
        <end position="570"/>
    </location>
</feature>
<dbReference type="SUPFAM" id="SSF52799">
    <property type="entry name" value="(Phosphotyrosine protein) phosphatases II"/>
    <property type="match status" value="1"/>
</dbReference>
<reference evidence="8" key="1">
    <citation type="submission" date="2014-09" db="EMBL/GenBank/DDBJ databases">
        <title>Genome sequence of the luminous mushroom Mycena chlorophos for searching fungal bioluminescence genes.</title>
        <authorList>
            <person name="Tanaka Y."/>
            <person name="Kasuga D."/>
            <person name="Oba Y."/>
            <person name="Hase S."/>
            <person name="Sato K."/>
            <person name="Oba Y."/>
            <person name="Sakakibara Y."/>
        </authorList>
    </citation>
    <scope>NUCLEOTIDE SEQUENCE</scope>
</reference>
<dbReference type="CDD" id="cd14498">
    <property type="entry name" value="DSP"/>
    <property type="match status" value="1"/>
</dbReference>
<dbReference type="PROSITE" id="PS50054">
    <property type="entry name" value="TYR_PHOSPHATASE_DUAL"/>
    <property type="match status" value="1"/>
</dbReference>
<keyword evidence="3" id="KW-0378">Hydrolase</keyword>
<dbReference type="InterPro" id="IPR029021">
    <property type="entry name" value="Prot-tyrosine_phosphatase-like"/>
</dbReference>
<evidence type="ECO:0000256" key="5">
    <source>
        <dbReference type="SAM" id="MobiDB-lite"/>
    </source>
</evidence>
<dbReference type="EMBL" id="DF844314">
    <property type="protein sequence ID" value="GAT48221.1"/>
    <property type="molecule type" value="Genomic_DNA"/>
</dbReference>
<evidence type="ECO:0000256" key="1">
    <source>
        <dbReference type="ARBA" id="ARBA00008601"/>
    </source>
</evidence>
<dbReference type="Pfam" id="PF00782">
    <property type="entry name" value="DSPc"/>
    <property type="match status" value="1"/>
</dbReference>
<evidence type="ECO:0000313" key="8">
    <source>
        <dbReference type="EMBL" id="GAT48221.1"/>
    </source>
</evidence>
<dbReference type="SMART" id="SM00195">
    <property type="entry name" value="DSPc"/>
    <property type="match status" value="1"/>
</dbReference>